<name>A0A6A6I5F5_9PLEO</name>
<evidence type="ECO:0000313" key="3">
    <source>
        <dbReference type="EMBL" id="KAF2245557.1"/>
    </source>
</evidence>
<feature type="domain" description="Endonuclease/exonuclease/phosphatase" evidence="2">
    <location>
        <begin position="303"/>
        <end position="598"/>
    </location>
</feature>
<dbReference type="AlphaFoldDB" id="A0A6A6I5F5"/>
<sequence length="609" mass="65380">MASLVRFFGLAASIAVSSALTIAEINGNKFLSPYNGQTVSNVSGVITAKGPDGLWIRSTTPDRDSRTSESIYVFGRAFGTNLTIGDTIVIGGRVQEYRSNKDYLYLTEISSPTLEEKHSSSTAVKPLIIGKDTTDPPTQQYSSLDGGDVFAVPNNVSLISVANPLLDPKKYGLDFWESLSGELVTVRKPKAIAKPNNFGDTWVVGDWKVTGRNARGGLTMMDKDANPETIIIGSPLDGSSNPSTTKLGDDLEEITGVITYAFGFYRILPTTSIKITKSAKPELPAATKLLPSGNCDGITFGAYNVENLAPTSSHMTAIASHIVEYLKSPDLVFVQEVQDDNGPTNDAVVSANLTLSTLTAAIASAGGPNYTFTDVAPSDDQDGGQPGGNIRVAYLYKPSLIRLYKPNPGGALDANEVLPGPTLKYNPGRIDPANAAWTASRKPLVAQWEVIGRNGRGNGKFFTVNVHFGSKGGSSSIEGDARPPVNGGVEDRLAQAELTANFVKAILTKDKKARIITAGDFNEFTFVEPLEQYTSISGLKDLDAVVGIKPVERYTYLFDMNAQQLDHMFVSDAATKKAQYEHIHINTWVDRDAQISDHDPSVAKLDVCA</sequence>
<reference evidence="3" key="1">
    <citation type="journal article" date="2020" name="Stud. Mycol.">
        <title>101 Dothideomycetes genomes: a test case for predicting lifestyles and emergence of pathogens.</title>
        <authorList>
            <person name="Haridas S."/>
            <person name="Albert R."/>
            <person name="Binder M."/>
            <person name="Bloem J."/>
            <person name="Labutti K."/>
            <person name="Salamov A."/>
            <person name="Andreopoulos B."/>
            <person name="Baker S."/>
            <person name="Barry K."/>
            <person name="Bills G."/>
            <person name="Bluhm B."/>
            <person name="Cannon C."/>
            <person name="Castanera R."/>
            <person name="Culley D."/>
            <person name="Daum C."/>
            <person name="Ezra D."/>
            <person name="Gonzalez J."/>
            <person name="Henrissat B."/>
            <person name="Kuo A."/>
            <person name="Liang C."/>
            <person name="Lipzen A."/>
            <person name="Lutzoni F."/>
            <person name="Magnuson J."/>
            <person name="Mondo S."/>
            <person name="Nolan M."/>
            <person name="Ohm R."/>
            <person name="Pangilinan J."/>
            <person name="Park H.-J."/>
            <person name="Ramirez L."/>
            <person name="Alfaro M."/>
            <person name="Sun H."/>
            <person name="Tritt A."/>
            <person name="Yoshinaga Y."/>
            <person name="Zwiers L.-H."/>
            <person name="Turgeon B."/>
            <person name="Goodwin S."/>
            <person name="Spatafora J."/>
            <person name="Crous P."/>
            <person name="Grigoriev I."/>
        </authorList>
    </citation>
    <scope>NUCLEOTIDE SEQUENCE</scope>
    <source>
        <strain evidence="3">CBS 122368</strain>
    </source>
</reference>
<evidence type="ECO:0000256" key="1">
    <source>
        <dbReference type="SAM" id="SignalP"/>
    </source>
</evidence>
<protein>
    <submittedName>
        <fullName evidence="3">DNase I-like protein</fullName>
    </submittedName>
</protein>
<dbReference type="GeneID" id="54584966"/>
<gene>
    <name evidence="3" type="ORF">BU26DRAFT_542318</name>
</gene>
<dbReference type="Pfam" id="PF03372">
    <property type="entry name" value="Exo_endo_phos"/>
    <property type="match status" value="1"/>
</dbReference>
<organism evidence="3 4">
    <name type="scientific">Trematosphaeria pertusa</name>
    <dbReference type="NCBI Taxonomy" id="390896"/>
    <lineage>
        <taxon>Eukaryota</taxon>
        <taxon>Fungi</taxon>
        <taxon>Dikarya</taxon>
        <taxon>Ascomycota</taxon>
        <taxon>Pezizomycotina</taxon>
        <taxon>Dothideomycetes</taxon>
        <taxon>Pleosporomycetidae</taxon>
        <taxon>Pleosporales</taxon>
        <taxon>Massarineae</taxon>
        <taxon>Trematosphaeriaceae</taxon>
        <taxon>Trematosphaeria</taxon>
    </lineage>
</organism>
<dbReference type="InterPro" id="IPR036691">
    <property type="entry name" value="Endo/exonu/phosph_ase_sf"/>
</dbReference>
<dbReference type="EMBL" id="ML987200">
    <property type="protein sequence ID" value="KAF2245557.1"/>
    <property type="molecule type" value="Genomic_DNA"/>
</dbReference>
<feature type="chain" id="PRO_5025520011" evidence="1">
    <location>
        <begin position="20"/>
        <end position="609"/>
    </location>
</feature>
<evidence type="ECO:0000259" key="2">
    <source>
        <dbReference type="Pfam" id="PF03372"/>
    </source>
</evidence>
<dbReference type="Gene3D" id="3.60.10.10">
    <property type="entry name" value="Endonuclease/exonuclease/phosphatase"/>
    <property type="match status" value="1"/>
</dbReference>
<dbReference type="PANTHER" id="PTHR42834:SF1">
    <property type="entry name" value="ENDONUCLEASE_EXONUCLEASE_PHOSPHATASE FAMILY PROTEIN (AFU_ORTHOLOGUE AFUA_3G09210)"/>
    <property type="match status" value="1"/>
</dbReference>
<dbReference type="GO" id="GO:0003824">
    <property type="term" value="F:catalytic activity"/>
    <property type="evidence" value="ECO:0007669"/>
    <property type="project" value="InterPro"/>
</dbReference>
<keyword evidence="4" id="KW-1185">Reference proteome</keyword>
<proteinExistence type="predicted"/>
<dbReference type="Proteomes" id="UP000800094">
    <property type="component" value="Unassembled WGS sequence"/>
</dbReference>
<dbReference type="PANTHER" id="PTHR42834">
    <property type="entry name" value="ENDONUCLEASE/EXONUCLEASE/PHOSPHATASE FAMILY PROTEIN (AFU_ORTHOLOGUE AFUA_3G09210)"/>
    <property type="match status" value="1"/>
</dbReference>
<dbReference type="OrthoDB" id="47488at2759"/>
<dbReference type="SUPFAM" id="SSF56219">
    <property type="entry name" value="DNase I-like"/>
    <property type="match status" value="1"/>
</dbReference>
<keyword evidence="1" id="KW-0732">Signal</keyword>
<feature type="signal peptide" evidence="1">
    <location>
        <begin position="1"/>
        <end position="19"/>
    </location>
</feature>
<evidence type="ECO:0000313" key="4">
    <source>
        <dbReference type="Proteomes" id="UP000800094"/>
    </source>
</evidence>
<dbReference type="CDD" id="cd04486">
    <property type="entry name" value="YhcR_OBF_like"/>
    <property type="match status" value="1"/>
</dbReference>
<dbReference type="RefSeq" id="XP_033680561.1">
    <property type="nucleotide sequence ID" value="XM_033831636.1"/>
</dbReference>
<accession>A0A6A6I5F5</accession>
<dbReference type="InterPro" id="IPR005135">
    <property type="entry name" value="Endo/exonuclease/phosphatase"/>
</dbReference>